<feature type="transmembrane region" description="Helical" evidence="5">
    <location>
        <begin position="528"/>
        <end position="554"/>
    </location>
</feature>
<feature type="transmembrane region" description="Helical" evidence="5">
    <location>
        <begin position="119"/>
        <end position="138"/>
    </location>
</feature>
<feature type="transmembrane region" description="Helical" evidence="5">
    <location>
        <begin position="87"/>
        <end position="107"/>
    </location>
</feature>
<dbReference type="PANTHER" id="PTHR23507:SF1">
    <property type="entry name" value="FI18259P1-RELATED"/>
    <property type="match status" value="1"/>
</dbReference>
<dbReference type="GO" id="GO:0016020">
    <property type="term" value="C:membrane"/>
    <property type="evidence" value="ECO:0007669"/>
    <property type="project" value="UniProtKB-SubCell"/>
</dbReference>
<feature type="transmembrane region" description="Helical" evidence="5">
    <location>
        <begin position="145"/>
        <end position="164"/>
    </location>
</feature>
<evidence type="ECO:0000256" key="5">
    <source>
        <dbReference type="SAM" id="Phobius"/>
    </source>
</evidence>
<gene>
    <name evidence="6" type="ORF">CRM22_007343</name>
</gene>
<evidence type="ECO:0000313" key="7">
    <source>
        <dbReference type="Proteomes" id="UP000308267"/>
    </source>
</evidence>
<dbReference type="AlphaFoldDB" id="A0A4S2LP41"/>
<evidence type="ECO:0000256" key="4">
    <source>
        <dbReference type="ARBA" id="ARBA00023136"/>
    </source>
</evidence>
<feature type="transmembrane region" description="Helical" evidence="5">
    <location>
        <begin position="339"/>
        <end position="365"/>
    </location>
</feature>
<proteinExistence type="predicted"/>
<evidence type="ECO:0000256" key="1">
    <source>
        <dbReference type="ARBA" id="ARBA00004141"/>
    </source>
</evidence>
<feature type="transmembrane region" description="Helical" evidence="5">
    <location>
        <begin position="203"/>
        <end position="224"/>
    </location>
</feature>
<keyword evidence="7" id="KW-1185">Reference proteome</keyword>
<keyword evidence="4 5" id="KW-0472">Membrane</keyword>
<feature type="transmembrane region" description="Helical" evidence="5">
    <location>
        <begin position="462"/>
        <end position="484"/>
    </location>
</feature>
<comment type="subcellular location">
    <subcellularLocation>
        <location evidence="1">Membrane</location>
        <topology evidence="1">Multi-pass membrane protein</topology>
    </subcellularLocation>
</comment>
<feature type="transmembrane region" description="Helical" evidence="5">
    <location>
        <begin position="377"/>
        <end position="399"/>
    </location>
</feature>
<keyword evidence="2 5" id="KW-0812">Transmembrane</keyword>
<feature type="transmembrane region" description="Helical" evidence="5">
    <location>
        <begin position="236"/>
        <end position="254"/>
    </location>
</feature>
<feature type="transmembrane region" description="Helical" evidence="5">
    <location>
        <begin position="560"/>
        <end position="582"/>
    </location>
</feature>
<dbReference type="OrthoDB" id="3026777at2759"/>
<name>A0A4S2LP41_OPIFE</name>
<evidence type="ECO:0000256" key="3">
    <source>
        <dbReference type="ARBA" id="ARBA00022989"/>
    </source>
</evidence>
<dbReference type="EMBL" id="SJOL01007436">
    <property type="protein sequence ID" value="TGZ62598.1"/>
    <property type="molecule type" value="Genomic_DNA"/>
</dbReference>
<evidence type="ECO:0000313" key="6">
    <source>
        <dbReference type="EMBL" id="TGZ62598.1"/>
    </source>
</evidence>
<sequence>MGWTPVAHSLTCTVCLLLAIIFFAHVSISGFCFLTNQYVYYRFSEDAGLPYIPNDASSGCKNQSATNRKVDDLQSLRERVQAKTAKFLAVNSLIAMGLSLLALILVAHLSDRYGRRATIGFILLGQSVTNGVTALVVLLHLPVPIIIFGSVACGVLGGGIIALITQTTVCFADLTRIPREAEDVCKQSAAGQPNRGQLERNRLIFLGVLDAALLLAGALGFGLMGSVIQRCGFSSSVIGLLSLYGIPVVLLPFLPETKPPALSPFTVQSTGLSSCNSPDSSSVMQSVTPTSSDLPSFLQSNLPRPISALMALHSLPTTTIQCVKIVVARLFRSKHPSTLLVAIVLFLHMLVVLSDNQFSFLYLMGAPFCWTPEEVGVYNFVGSFLLSLASLVLTLFTAWSMRVKSPTVLTKNRLSESRHLSNSSVALLVDDEMVEQSQRSAEDFEPTHLQSLYHVIWSRTRMLTYVAVAFFLISLSKLIIGFAFKLSQPFCNAAVYVALVFLFFRAAVVPTLKSFISSLHSAENQNRLFVIIGIAEYFGLLVGEPSLPAFYAFTVSVFPGAAYIFCAVLSAIALAVVLTLLTSVVKELVSLKNTAGSSATVSH</sequence>
<organism evidence="6 7">
    <name type="scientific">Opisthorchis felineus</name>
    <dbReference type="NCBI Taxonomy" id="147828"/>
    <lineage>
        <taxon>Eukaryota</taxon>
        <taxon>Metazoa</taxon>
        <taxon>Spiralia</taxon>
        <taxon>Lophotrochozoa</taxon>
        <taxon>Platyhelminthes</taxon>
        <taxon>Trematoda</taxon>
        <taxon>Digenea</taxon>
        <taxon>Opisthorchiida</taxon>
        <taxon>Opisthorchiata</taxon>
        <taxon>Opisthorchiidae</taxon>
        <taxon>Opisthorchis</taxon>
    </lineage>
</organism>
<keyword evidence="3 5" id="KW-1133">Transmembrane helix</keyword>
<comment type="caution">
    <text evidence="6">The sequence shown here is derived from an EMBL/GenBank/DDBJ whole genome shotgun (WGS) entry which is preliminary data.</text>
</comment>
<dbReference type="Gene3D" id="1.20.1250.20">
    <property type="entry name" value="MFS general substrate transporter like domains"/>
    <property type="match status" value="1"/>
</dbReference>
<evidence type="ECO:0000256" key="2">
    <source>
        <dbReference type="ARBA" id="ARBA00022692"/>
    </source>
</evidence>
<accession>A0A4S2LP41</accession>
<feature type="transmembrane region" description="Helical" evidence="5">
    <location>
        <begin position="6"/>
        <end position="34"/>
    </location>
</feature>
<reference evidence="6 7" key="1">
    <citation type="journal article" date="2019" name="BMC Genomics">
        <title>New insights from Opisthorchis felineus genome: update on genomics of the epidemiologically important liver flukes.</title>
        <authorList>
            <person name="Ershov N.I."/>
            <person name="Mordvinov V.A."/>
            <person name="Prokhortchouk E.B."/>
            <person name="Pakharukova M.Y."/>
            <person name="Gunbin K.V."/>
            <person name="Ustyantsev K."/>
            <person name="Genaev M.A."/>
            <person name="Blinov A.G."/>
            <person name="Mazur A."/>
            <person name="Boulygina E."/>
            <person name="Tsygankova S."/>
            <person name="Khrameeva E."/>
            <person name="Chekanov N."/>
            <person name="Fan G."/>
            <person name="Xiao A."/>
            <person name="Zhang H."/>
            <person name="Xu X."/>
            <person name="Yang H."/>
            <person name="Solovyev V."/>
            <person name="Lee S.M."/>
            <person name="Liu X."/>
            <person name="Afonnikov D.A."/>
            <person name="Skryabin K.G."/>
        </authorList>
    </citation>
    <scope>NUCLEOTIDE SEQUENCE [LARGE SCALE GENOMIC DNA]</scope>
    <source>
        <strain evidence="6">AK-0245</strain>
        <tissue evidence="6">Whole organism</tissue>
    </source>
</reference>
<dbReference type="GO" id="GO:0022857">
    <property type="term" value="F:transmembrane transporter activity"/>
    <property type="evidence" value="ECO:0007669"/>
    <property type="project" value="TreeGrafter"/>
</dbReference>
<feature type="transmembrane region" description="Helical" evidence="5">
    <location>
        <begin position="306"/>
        <end position="327"/>
    </location>
</feature>
<protein>
    <submittedName>
        <fullName evidence="6">Uncharacterized protein</fullName>
    </submittedName>
</protein>
<dbReference type="Proteomes" id="UP000308267">
    <property type="component" value="Unassembled WGS sequence"/>
</dbReference>
<feature type="transmembrane region" description="Helical" evidence="5">
    <location>
        <begin position="496"/>
        <end position="516"/>
    </location>
</feature>
<dbReference type="SUPFAM" id="SSF103473">
    <property type="entry name" value="MFS general substrate transporter"/>
    <property type="match status" value="1"/>
</dbReference>
<dbReference type="PANTHER" id="PTHR23507">
    <property type="entry name" value="ZGC:174356"/>
    <property type="match status" value="1"/>
</dbReference>
<dbReference type="InterPro" id="IPR036259">
    <property type="entry name" value="MFS_trans_sf"/>
</dbReference>